<feature type="transmembrane region" description="Helical" evidence="8">
    <location>
        <begin position="286"/>
        <end position="306"/>
    </location>
</feature>
<dbReference type="AlphaFoldDB" id="A0A182RIQ2"/>
<dbReference type="GO" id="GO:0007635">
    <property type="term" value="P:chemosensory behavior"/>
    <property type="evidence" value="ECO:0007669"/>
    <property type="project" value="TreeGrafter"/>
</dbReference>
<proteinExistence type="inferred from homology"/>
<comment type="similarity">
    <text evidence="8">Belongs to the insect chemoreceptor superfamily. Gustatory receptor (GR) family.</text>
</comment>
<evidence type="ECO:0000256" key="3">
    <source>
        <dbReference type="ARBA" id="ARBA00022692"/>
    </source>
</evidence>
<dbReference type="Pfam" id="PF08395">
    <property type="entry name" value="7tm_7"/>
    <property type="match status" value="1"/>
</dbReference>
<keyword evidence="4 8" id="KW-1133">Transmembrane helix</keyword>
<feature type="transmembrane region" description="Helical" evidence="8">
    <location>
        <begin position="162"/>
        <end position="184"/>
    </location>
</feature>
<dbReference type="GO" id="GO:0005886">
    <property type="term" value="C:plasma membrane"/>
    <property type="evidence" value="ECO:0007669"/>
    <property type="project" value="UniProtKB-SubCell"/>
</dbReference>
<dbReference type="VEuPathDB" id="VectorBase:AFUN006117"/>
<feature type="transmembrane region" description="Helical" evidence="8">
    <location>
        <begin position="72"/>
        <end position="95"/>
    </location>
</feature>
<keyword evidence="3 8" id="KW-0812">Transmembrane</keyword>
<dbReference type="GO" id="GO:0008049">
    <property type="term" value="P:male courtship behavior"/>
    <property type="evidence" value="ECO:0007669"/>
    <property type="project" value="TreeGrafter"/>
</dbReference>
<dbReference type="STRING" id="62324.A0A182RIQ2"/>
<keyword evidence="5 8" id="KW-0472">Membrane</keyword>
<evidence type="ECO:0000256" key="2">
    <source>
        <dbReference type="ARBA" id="ARBA00022475"/>
    </source>
</evidence>
<comment type="subcellular location">
    <subcellularLocation>
        <location evidence="1 8">Cell membrane</location>
        <topology evidence="1 8">Multi-pass membrane protein</topology>
    </subcellularLocation>
</comment>
<dbReference type="GO" id="GO:0050909">
    <property type="term" value="P:sensory perception of taste"/>
    <property type="evidence" value="ECO:0007669"/>
    <property type="project" value="InterPro"/>
</dbReference>
<dbReference type="GO" id="GO:0030425">
    <property type="term" value="C:dendrite"/>
    <property type="evidence" value="ECO:0007669"/>
    <property type="project" value="TreeGrafter"/>
</dbReference>
<keyword evidence="6 8" id="KW-0675">Receptor</keyword>
<accession>A0A182RIQ2</accession>
<dbReference type="PANTHER" id="PTHR21143">
    <property type="entry name" value="INVERTEBRATE GUSTATORY RECEPTOR"/>
    <property type="match status" value="1"/>
</dbReference>
<evidence type="ECO:0000256" key="1">
    <source>
        <dbReference type="ARBA" id="ARBA00004651"/>
    </source>
</evidence>
<dbReference type="InterPro" id="IPR013604">
    <property type="entry name" value="7TM_chemorcpt"/>
</dbReference>
<dbReference type="GO" id="GO:0007165">
    <property type="term" value="P:signal transduction"/>
    <property type="evidence" value="ECO:0007669"/>
    <property type="project" value="UniProtKB-KW"/>
</dbReference>
<comment type="function">
    <text evidence="8">Gustatory receptor which mediates acceptance or avoidance behavior, depending on its substrates.</text>
</comment>
<evidence type="ECO:0000256" key="7">
    <source>
        <dbReference type="ARBA" id="ARBA00023224"/>
    </source>
</evidence>
<dbReference type="GO" id="GO:0030424">
    <property type="term" value="C:axon"/>
    <property type="evidence" value="ECO:0007669"/>
    <property type="project" value="TreeGrafter"/>
</dbReference>
<keyword evidence="2 8" id="KW-1003">Cell membrane</keyword>
<reference evidence="9" key="1">
    <citation type="submission" date="2020-05" db="UniProtKB">
        <authorList>
            <consortium name="EnsemblMetazoa"/>
        </authorList>
    </citation>
    <scope>IDENTIFICATION</scope>
    <source>
        <strain evidence="9">FUMOZ</strain>
    </source>
</reference>
<feature type="transmembrane region" description="Helical" evidence="8">
    <location>
        <begin position="37"/>
        <end position="60"/>
    </location>
</feature>
<evidence type="ECO:0000256" key="4">
    <source>
        <dbReference type="ARBA" id="ARBA00022989"/>
    </source>
</evidence>
<feature type="transmembrane region" description="Helical" evidence="8">
    <location>
        <begin position="130"/>
        <end position="150"/>
    </location>
</feature>
<name>A0A182RIQ2_ANOFN</name>
<dbReference type="GO" id="GO:0043025">
    <property type="term" value="C:neuronal cell body"/>
    <property type="evidence" value="ECO:0007669"/>
    <property type="project" value="TreeGrafter"/>
</dbReference>
<feature type="transmembrane region" description="Helical" evidence="8">
    <location>
        <begin position="239"/>
        <end position="263"/>
    </location>
</feature>
<evidence type="ECO:0000256" key="8">
    <source>
        <dbReference type="RuleBase" id="RU363108"/>
    </source>
</evidence>
<evidence type="ECO:0000313" key="9">
    <source>
        <dbReference type="EnsemblMetazoa" id="AFUN006117-PA"/>
    </source>
</evidence>
<protein>
    <recommendedName>
        <fullName evidence="8">Gustatory receptor</fullName>
    </recommendedName>
</protein>
<keyword evidence="7 8" id="KW-0807">Transducer</keyword>
<dbReference type="EnsemblMetazoa" id="AFUN006117-RA">
    <property type="protein sequence ID" value="AFUN006117-PA"/>
    <property type="gene ID" value="AFUN006117"/>
</dbReference>
<evidence type="ECO:0000256" key="6">
    <source>
        <dbReference type="ARBA" id="ARBA00023170"/>
    </source>
</evidence>
<dbReference type="PANTHER" id="PTHR21143:SF133">
    <property type="entry name" value="GUSTATORY AND PHEROMONE RECEPTOR 32A-RELATED"/>
    <property type="match status" value="1"/>
</dbReference>
<evidence type="ECO:0000256" key="5">
    <source>
        <dbReference type="ARBA" id="ARBA00023136"/>
    </source>
</evidence>
<sequence>MTRYKFLSSLFYVKTVLTGVIPFRFNRSSLILENNSVLLCYCFLVAIAGPLVRFGIYVTVFLKAYKGITVTFSYAVFMALGDVLLFIVPPCYLLFRRTEMKHLYEIMKKLYRSLLLVDEFPLNLWFRKCVLFNLTYECVYGVIILCNIICPRSAIDPNYLNMLPWTILGLLTKSTVLLIMYGAVQYVMMFVVKFQTILSIPESCTGPVQQELARQLHLGKHGYMELYELLWKASASMNVLFGVPLLAYLSWAFIHAISIYYVVCYKILVGWHNYAPHLLFLGGLDFIWTNFDLVYLIQIVGMCGLIQRESRKTQKLLLRLNLSPMDHKLKQNIEVFVLQTLHQPLEFTACRMFTLDYTVLFSIAASVTNYLIILIQFEMAIEQ</sequence>
<organism evidence="9">
    <name type="scientific">Anopheles funestus</name>
    <name type="common">African malaria mosquito</name>
    <dbReference type="NCBI Taxonomy" id="62324"/>
    <lineage>
        <taxon>Eukaryota</taxon>
        <taxon>Metazoa</taxon>
        <taxon>Ecdysozoa</taxon>
        <taxon>Arthropoda</taxon>
        <taxon>Hexapoda</taxon>
        <taxon>Insecta</taxon>
        <taxon>Pterygota</taxon>
        <taxon>Neoptera</taxon>
        <taxon>Endopterygota</taxon>
        <taxon>Diptera</taxon>
        <taxon>Nematocera</taxon>
        <taxon>Culicoidea</taxon>
        <taxon>Culicidae</taxon>
        <taxon>Anophelinae</taxon>
        <taxon>Anopheles</taxon>
    </lineage>
</organism>
<feature type="transmembrane region" description="Helical" evidence="8">
    <location>
        <begin position="357"/>
        <end position="377"/>
    </location>
</feature>